<sequence>MIAVGVVLAVAEPDFVDPNEARAEQTATRAAEVRQGGTESGLSLRDEALLKGVAPAKAVPTEDRCRARWDGLSMAESYGAENVDVFVQACVAVPEAPWPNW</sequence>
<evidence type="ECO:0000313" key="1">
    <source>
        <dbReference type="EMBL" id="GHD20163.1"/>
    </source>
</evidence>
<proteinExistence type="predicted"/>
<organism evidence="1 2">
    <name type="scientific">Streptomyces finlayi</name>
    <dbReference type="NCBI Taxonomy" id="67296"/>
    <lineage>
        <taxon>Bacteria</taxon>
        <taxon>Bacillati</taxon>
        <taxon>Actinomycetota</taxon>
        <taxon>Actinomycetes</taxon>
        <taxon>Kitasatosporales</taxon>
        <taxon>Streptomycetaceae</taxon>
        <taxon>Streptomyces</taxon>
    </lineage>
</organism>
<accession>A0A918XAN8</accession>
<dbReference type="AlphaFoldDB" id="A0A918XAN8"/>
<name>A0A918XAN8_9ACTN</name>
<reference evidence="1" key="1">
    <citation type="journal article" date="2014" name="Int. J. Syst. Evol. Microbiol.">
        <title>Complete genome sequence of Corynebacterium casei LMG S-19264T (=DSM 44701T), isolated from a smear-ripened cheese.</title>
        <authorList>
            <consortium name="US DOE Joint Genome Institute (JGI-PGF)"/>
            <person name="Walter F."/>
            <person name="Albersmeier A."/>
            <person name="Kalinowski J."/>
            <person name="Ruckert C."/>
        </authorList>
    </citation>
    <scope>NUCLEOTIDE SEQUENCE</scope>
    <source>
        <strain evidence="1">JCM 4637</strain>
    </source>
</reference>
<reference evidence="1" key="2">
    <citation type="submission" date="2020-09" db="EMBL/GenBank/DDBJ databases">
        <authorList>
            <person name="Sun Q."/>
            <person name="Ohkuma M."/>
        </authorList>
    </citation>
    <scope>NUCLEOTIDE SEQUENCE</scope>
    <source>
        <strain evidence="1">JCM 4637</strain>
    </source>
</reference>
<comment type="caution">
    <text evidence="1">The sequence shown here is derived from an EMBL/GenBank/DDBJ whole genome shotgun (WGS) entry which is preliminary data.</text>
</comment>
<dbReference type="EMBL" id="BMVC01000039">
    <property type="protein sequence ID" value="GHD20163.1"/>
    <property type="molecule type" value="Genomic_DNA"/>
</dbReference>
<dbReference type="Proteomes" id="UP000638353">
    <property type="component" value="Unassembled WGS sequence"/>
</dbReference>
<protein>
    <submittedName>
        <fullName evidence="1">Uncharacterized protein</fullName>
    </submittedName>
</protein>
<gene>
    <name evidence="1" type="ORF">GCM10010334_84420</name>
</gene>
<evidence type="ECO:0000313" key="2">
    <source>
        <dbReference type="Proteomes" id="UP000638353"/>
    </source>
</evidence>